<dbReference type="Proteomes" id="UP000095287">
    <property type="component" value="Unplaced"/>
</dbReference>
<dbReference type="GO" id="GO:0008270">
    <property type="term" value="F:zinc ion binding"/>
    <property type="evidence" value="ECO:0007669"/>
    <property type="project" value="UniProtKB-KW"/>
</dbReference>
<dbReference type="PROSITE" id="PS50157">
    <property type="entry name" value="ZINC_FINGER_C2H2_2"/>
    <property type="match status" value="1"/>
</dbReference>
<dbReference type="AlphaFoldDB" id="A0A1I7Y6H2"/>
<evidence type="ECO:0000259" key="2">
    <source>
        <dbReference type="PROSITE" id="PS50157"/>
    </source>
</evidence>
<keyword evidence="1" id="KW-0863">Zinc-finger</keyword>
<keyword evidence="1" id="KW-0479">Metal-binding</keyword>
<keyword evidence="3" id="KW-1185">Reference proteome</keyword>
<dbReference type="Gene3D" id="3.30.160.60">
    <property type="entry name" value="Classic Zinc Finger"/>
    <property type="match status" value="1"/>
</dbReference>
<evidence type="ECO:0000313" key="3">
    <source>
        <dbReference type="Proteomes" id="UP000095287"/>
    </source>
</evidence>
<dbReference type="InterPro" id="IPR013087">
    <property type="entry name" value="Znf_C2H2_type"/>
</dbReference>
<proteinExistence type="predicted"/>
<protein>
    <submittedName>
        <fullName evidence="4">C2H2-type domain-containing protein</fullName>
    </submittedName>
</protein>
<organism evidence="3 4">
    <name type="scientific">Steinernema glaseri</name>
    <dbReference type="NCBI Taxonomy" id="37863"/>
    <lineage>
        <taxon>Eukaryota</taxon>
        <taxon>Metazoa</taxon>
        <taxon>Ecdysozoa</taxon>
        <taxon>Nematoda</taxon>
        <taxon>Chromadorea</taxon>
        <taxon>Rhabditida</taxon>
        <taxon>Tylenchina</taxon>
        <taxon>Panagrolaimomorpha</taxon>
        <taxon>Strongyloidoidea</taxon>
        <taxon>Steinernematidae</taxon>
        <taxon>Steinernema</taxon>
    </lineage>
</organism>
<keyword evidence="1" id="KW-0862">Zinc</keyword>
<evidence type="ECO:0000256" key="1">
    <source>
        <dbReference type="PROSITE-ProRule" id="PRU00042"/>
    </source>
</evidence>
<evidence type="ECO:0000313" key="4">
    <source>
        <dbReference type="WBParaSite" id="L893_g13234.t1"/>
    </source>
</evidence>
<accession>A0A1I7Y6H2</accession>
<reference evidence="4" key="1">
    <citation type="submission" date="2016-11" db="UniProtKB">
        <authorList>
            <consortium name="WormBaseParasite"/>
        </authorList>
    </citation>
    <scope>IDENTIFICATION</scope>
</reference>
<name>A0A1I7Y6H2_9BILA</name>
<feature type="domain" description="C2H2-type" evidence="2">
    <location>
        <begin position="42"/>
        <end position="69"/>
    </location>
</feature>
<sequence length="95" mass="11563">MAEMAEMKDERMCKPCKNQIPSKSWSQHIYMHLAKYKQIYRFKCDFTHCTYETYRKDTLQRHMNHVHDGVCENKIRDRKDQLAKAYEDMIKEITA</sequence>
<dbReference type="WBParaSite" id="L893_g13234.t1">
    <property type="protein sequence ID" value="L893_g13234.t1"/>
    <property type="gene ID" value="L893_g13234"/>
</dbReference>